<name>A0A162K5G0_9HYPO</name>
<organism evidence="2 3">
    <name type="scientific">Niveomyces insectorum RCEF 264</name>
    <dbReference type="NCBI Taxonomy" id="1081102"/>
    <lineage>
        <taxon>Eukaryota</taxon>
        <taxon>Fungi</taxon>
        <taxon>Dikarya</taxon>
        <taxon>Ascomycota</taxon>
        <taxon>Pezizomycotina</taxon>
        <taxon>Sordariomycetes</taxon>
        <taxon>Hypocreomycetidae</taxon>
        <taxon>Hypocreales</taxon>
        <taxon>Cordycipitaceae</taxon>
        <taxon>Niveomyces</taxon>
    </lineage>
</organism>
<dbReference type="EMBL" id="AZHD01000028">
    <property type="protein sequence ID" value="OAA53588.1"/>
    <property type="molecule type" value="Genomic_DNA"/>
</dbReference>
<protein>
    <recommendedName>
        <fullName evidence="1">HNH nuclease domain-containing protein</fullName>
    </recommendedName>
</protein>
<reference evidence="2 3" key="1">
    <citation type="journal article" date="2016" name="Genome Biol. Evol.">
        <title>Divergent and convergent evolution of fungal pathogenicity.</title>
        <authorList>
            <person name="Shang Y."/>
            <person name="Xiao G."/>
            <person name="Zheng P."/>
            <person name="Cen K."/>
            <person name="Zhan S."/>
            <person name="Wang C."/>
        </authorList>
    </citation>
    <scope>NUCLEOTIDE SEQUENCE [LARGE SCALE GENOMIC DNA]</scope>
    <source>
        <strain evidence="2 3">RCEF 264</strain>
    </source>
</reference>
<dbReference type="STRING" id="1081102.A0A162K5G0"/>
<sequence>MAAPAPQHRHFIDPMEPVPLSVAQRANARRILYELVEAFEAADNVRSARVTFIHPRLVRYTYEYSLSDDSRDIFLRAFSDAMELGLDHDAVLDIEALKPRFTAFAAHLLDNFFLPLKASTRRTPQPSPAHHSAVLRAQANDNLAFISTPERLSSLRGTCLVRDRHRCVVTRTYDMDEYDRRYEQDGDNARDDDGVLFGDNDASRQAALAILNMFDRGVAHTIDGVDIDRPRNALTLTPDLHRSFGSFKVYFEPVPGAYNTYSIRSFLPPRTSQSLGLPVQRTLFVTDTRTIDPPSPRPLAVHRAIAHILHLSAAGEYIDAILRDLEYSIVRTDGSSELGRMVSLVLGDGAVRIASS</sequence>
<evidence type="ECO:0000313" key="2">
    <source>
        <dbReference type="EMBL" id="OAA53588.1"/>
    </source>
</evidence>
<dbReference type="OrthoDB" id="2104739at2759"/>
<evidence type="ECO:0000313" key="3">
    <source>
        <dbReference type="Proteomes" id="UP000076874"/>
    </source>
</evidence>
<gene>
    <name evidence="2" type="ORF">SPI_09295</name>
</gene>
<feature type="domain" description="HNH nuclease" evidence="1">
    <location>
        <begin position="210"/>
        <end position="252"/>
    </location>
</feature>
<comment type="caution">
    <text evidence="2">The sequence shown here is derived from an EMBL/GenBank/DDBJ whole genome shotgun (WGS) entry which is preliminary data.</text>
</comment>
<dbReference type="AlphaFoldDB" id="A0A162K5G0"/>
<evidence type="ECO:0000259" key="1">
    <source>
        <dbReference type="Pfam" id="PF13391"/>
    </source>
</evidence>
<dbReference type="Pfam" id="PF13391">
    <property type="entry name" value="HNH_2"/>
    <property type="match status" value="1"/>
</dbReference>
<dbReference type="Proteomes" id="UP000076874">
    <property type="component" value="Unassembled WGS sequence"/>
</dbReference>
<keyword evidence="3" id="KW-1185">Reference proteome</keyword>
<accession>A0A162K5G0</accession>
<dbReference type="InterPro" id="IPR003615">
    <property type="entry name" value="HNH_nuc"/>
</dbReference>
<proteinExistence type="predicted"/>